<keyword evidence="4 7" id="KW-0255">Endonuclease</keyword>
<dbReference type="AlphaFoldDB" id="A0A517Z7P5"/>
<dbReference type="GO" id="GO:0008270">
    <property type="term" value="F:zinc ion binding"/>
    <property type="evidence" value="ECO:0007669"/>
    <property type="project" value="UniProtKB-UniRule"/>
</dbReference>
<evidence type="ECO:0000256" key="5">
    <source>
        <dbReference type="ARBA" id="ARBA00022801"/>
    </source>
</evidence>
<comment type="similarity">
    <text evidence="1 7">Belongs to the endoribonuclease YbeY family.</text>
</comment>
<keyword evidence="7" id="KW-0690">Ribosome biogenesis</keyword>
<organism evidence="8 9">
    <name type="scientific">Maioricimonas rarisocia</name>
    <dbReference type="NCBI Taxonomy" id="2528026"/>
    <lineage>
        <taxon>Bacteria</taxon>
        <taxon>Pseudomonadati</taxon>
        <taxon>Planctomycetota</taxon>
        <taxon>Planctomycetia</taxon>
        <taxon>Planctomycetales</taxon>
        <taxon>Planctomycetaceae</taxon>
        <taxon>Maioricimonas</taxon>
    </lineage>
</organism>
<evidence type="ECO:0000313" key="9">
    <source>
        <dbReference type="Proteomes" id="UP000320496"/>
    </source>
</evidence>
<dbReference type="InterPro" id="IPR023091">
    <property type="entry name" value="MetalPrtase_cat_dom_sf_prd"/>
</dbReference>
<dbReference type="GO" id="GO:0004222">
    <property type="term" value="F:metalloendopeptidase activity"/>
    <property type="evidence" value="ECO:0007669"/>
    <property type="project" value="InterPro"/>
</dbReference>
<protein>
    <recommendedName>
        <fullName evidence="7">Endoribonuclease YbeY</fullName>
        <ecNumber evidence="7">3.1.-.-</ecNumber>
    </recommendedName>
</protein>
<dbReference type="KEGG" id="mri:Mal4_28070"/>
<feature type="binding site" evidence="7">
    <location>
        <position position="123"/>
    </location>
    <ligand>
        <name>Zn(2+)</name>
        <dbReference type="ChEBI" id="CHEBI:29105"/>
        <note>catalytic</note>
    </ligand>
</feature>
<dbReference type="GO" id="GO:0005737">
    <property type="term" value="C:cytoplasm"/>
    <property type="evidence" value="ECO:0007669"/>
    <property type="project" value="UniProtKB-SubCell"/>
</dbReference>
<keyword evidence="5 7" id="KW-0378">Hydrolase</keyword>
<dbReference type="InterPro" id="IPR002036">
    <property type="entry name" value="YbeY"/>
</dbReference>
<comment type="function">
    <text evidence="7">Single strand-specific metallo-endoribonuclease involved in late-stage 70S ribosome quality control and in maturation of the 3' terminus of the 16S rRNA.</text>
</comment>
<evidence type="ECO:0000256" key="7">
    <source>
        <dbReference type="HAMAP-Rule" id="MF_00009"/>
    </source>
</evidence>
<evidence type="ECO:0000256" key="1">
    <source>
        <dbReference type="ARBA" id="ARBA00010875"/>
    </source>
</evidence>
<proteinExistence type="inferred from homology"/>
<dbReference type="SUPFAM" id="SSF55486">
    <property type="entry name" value="Metalloproteases ('zincins'), catalytic domain"/>
    <property type="match status" value="1"/>
</dbReference>
<evidence type="ECO:0000256" key="6">
    <source>
        <dbReference type="ARBA" id="ARBA00022833"/>
    </source>
</evidence>
<accession>A0A517Z7P5</accession>
<evidence type="ECO:0000313" key="8">
    <source>
        <dbReference type="EMBL" id="QDU38479.1"/>
    </source>
</evidence>
<feature type="binding site" evidence="7">
    <location>
        <position position="119"/>
    </location>
    <ligand>
        <name>Zn(2+)</name>
        <dbReference type="ChEBI" id="CHEBI:29105"/>
        <note>catalytic</note>
    </ligand>
</feature>
<dbReference type="NCBIfam" id="TIGR00043">
    <property type="entry name" value="rRNA maturation RNase YbeY"/>
    <property type="match status" value="1"/>
</dbReference>
<keyword evidence="7" id="KW-0963">Cytoplasm</keyword>
<dbReference type="PANTHER" id="PTHR46986">
    <property type="entry name" value="ENDORIBONUCLEASE YBEY, CHLOROPLASTIC"/>
    <property type="match status" value="1"/>
</dbReference>
<dbReference type="PANTHER" id="PTHR46986:SF1">
    <property type="entry name" value="ENDORIBONUCLEASE YBEY, CHLOROPLASTIC"/>
    <property type="match status" value="1"/>
</dbReference>
<gene>
    <name evidence="7 8" type="primary">ybeY</name>
    <name evidence="8" type="ORF">Mal4_28070</name>
</gene>
<dbReference type="OrthoDB" id="9807740at2"/>
<keyword evidence="2 7" id="KW-0540">Nuclease</keyword>
<keyword evidence="3 7" id="KW-0479">Metal-binding</keyword>
<dbReference type="EMBL" id="CP036275">
    <property type="protein sequence ID" value="QDU38479.1"/>
    <property type="molecule type" value="Genomic_DNA"/>
</dbReference>
<dbReference type="RefSeq" id="WP_145369754.1">
    <property type="nucleotide sequence ID" value="NZ_CP036275.1"/>
</dbReference>
<feature type="binding site" evidence="7">
    <location>
        <position position="129"/>
    </location>
    <ligand>
        <name>Zn(2+)</name>
        <dbReference type="ChEBI" id="CHEBI:29105"/>
        <note>catalytic</note>
    </ligand>
</feature>
<dbReference type="Pfam" id="PF02130">
    <property type="entry name" value="YbeY"/>
    <property type="match status" value="1"/>
</dbReference>
<keyword evidence="7" id="KW-0698">rRNA processing</keyword>
<dbReference type="HAMAP" id="MF_00009">
    <property type="entry name" value="Endoribonucl_YbeY"/>
    <property type="match status" value="1"/>
</dbReference>
<comment type="cofactor">
    <cofactor evidence="7">
        <name>Zn(2+)</name>
        <dbReference type="ChEBI" id="CHEBI:29105"/>
    </cofactor>
    <text evidence="7">Binds 1 zinc ion.</text>
</comment>
<dbReference type="Proteomes" id="UP000320496">
    <property type="component" value="Chromosome"/>
</dbReference>
<evidence type="ECO:0000256" key="4">
    <source>
        <dbReference type="ARBA" id="ARBA00022759"/>
    </source>
</evidence>
<dbReference type="GO" id="GO:0004521">
    <property type="term" value="F:RNA endonuclease activity"/>
    <property type="evidence" value="ECO:0007669"/>
    <property type="project" value="UniProtKB-UniRule"/>
</dbReference>
<evidence type="ECO:0000256" key="2">
    <source>
        <dbReference type="ARBA" id="ARBA00022722"/>
    </source>
</evidence>
<dbReference type="Gene3D" id="3.40.390.30">
    <property type="entry name" value="Metalloproteases ('zincins'), catalytic domain"/>
    <property type="match status" value="1"/>
</dbReference>
<keyword evidence="9" id="KW-1185">Reference proteome</keyword>
<comment type="subcellular location">
    <subcellularLocation>
        <location evidence="7">Cytoplasm</location>
    </subcellularLocation>
</comment>
<name>A0A517Z7P5_9PLAN</name>
<dbReference type="GO" id="GO:0006364">
    <property type="term" value="P:rRNA processing"/>
    <property type="evidence" value="ECO:0007669"/>
    <property type="project" value="UniProtKB-UniRule"/>
</dbReference>
<evidence type="ECO:0000256" key="3">
    <source>
        <dbReference type="ARBA" id="ARBA00022723"/>
    </source>
</evidence>
<keyword evidence="6 7" id="KW-0862">Zinc</keyword>
<sequence length="168" mass="18836">MTFPTYTIEIADEQDRMICDQQRLRQVVESTLADERIASAEISLALVDDPTIHEVNRNHLDHDYATDVLSFLLCDAPVEGEAGDRHVEGEVVVSTETAVRQAEEFGWDADAELTLYVVHGLLHLCGYDDQTAEDRSKMRARERDVLKKWGITPHYEDEPVAPGGQAGI</sequence>
<reference evidence="8 9" key="1">
    <citation type="submission" date="2019-02" db="EMBL/GenBank/DDBJ databases">
        <title>Deep-cultivation of Planctomycetes and their phenomic and genomic characterization uncovers novel biology.</title>
        <authorList>
            <person name="Wiegand S."/>
            <person name="Jogler M."/>
            <person name="Boedeker C."/>
            <person name="Pinto D."/>
            <person name="Vollmers J."/>
            <person name="Rivas-Marin E."/>
            <person name="Kohn T."/>
            <person name="Peeters S.H."/>
            <person name="Heuer A."/>
            <person name="Rast P."/>
            <person name="Oberbeckmann S."/>
            <person name="Bunk B."/>
            <person name="Jeske O."/>
            <person name="Meyerdierks A."/>
            <person name="Storesund J.E."/>
            <person name="Kallscheuer N."/>
            <person name="Luecker S."/>
            <person name="Lage O.M."/>
            <person name="Pohl T."/>
            <person name="Merkel B.J."/>
            <person name="Hornburger P."/>
            <person name="Mueller R.-W."/>
            <person name="Bruemmer F."/>
            <person name="Labrenz M."/>
            <person name="Spormann A.M."/>
            <person name="Op den Camp H."/>
            <person name="Overmann J."/>
            <person name="Amann R."/>
            <person name="Jetten M.S.M."/>
            <person name="Mascher T."/>
            <person name="Medema M.H."/>
            <person name="Devos D.P."/>
            <person name="Kaster A.-K."/>
            <person name="Ovreas L."/>
            <person name="Rohde M."/>
            <person name="Galperin M.Y."/>
            <person name="Jogler C."/>
        </authorList>
    </citation>
    <scope>NUCLEOTIDE SEQUENCE [LARGE SCALE GENOMIC DNA]</scope>
    <source>
        <strain evidence="8 9">Mal4</strain>
    </source>
</reference>
<dbReference type="EC" id="3.1.-.-" evidence="7"/>